<evidence type="ECO:0000313" key="1">
    <source>
        <dbReference type="EMBL" id="MDT6976711.1"/>
    </source>
</evidence>
<reference evidence="2" key="1">
    <citation type="submission" date="2023-07" db="EMBL/GenBank/DDBJ databases">
        <title>A gut symbiont ubiquitin homologue binds and inactivates peptidyl-prolyl isomerase to mediate the interbacterial arms race in the human gut.</title>
        <authorList>
            <person name="Jiang K."/>
            <person name="Li W."/>
            <person name="Tong M."/>
            <person name="Xu J."/>
            <person name="Chen Z."/>
            <person name="Yang Y."/>
            <person name="Zang Y."/>
            <person name="Jiao X."/>
            <person name="Liu C."/>
            <person name="Lim B."/>
            <person name="Jiang X."/>
            <person name="Wang J."/>
            <person name="Wu D."/>
            <person name="Wang M."/>
            <person name="Liu S.-J."/>
            <person name="Shao F."/>
            <person name="Gao X."/>
        </authorList>
    </citation>
    <scope>NUCLEOTIDE SEQUENCE [LARGE SCALE GENOMIC DNA]</scope>
    <source>
        <strain evidence="2">GS077</strain>
    </source>
</reference>
<proteinExistence type="predicted"/>
<dbReference type="EMBL" id="JAVFHL010000001">
    <property type="protein sequence ID" value="MDT6976711.1"/>
    <property type="molecule type" value="Genomic_DNA"/>
</dbReference>
<evidence type="ECO:0000313" key="2">
    <source>
        <dbReference type="Proteomes" id="UP001258434"/>
    </source>
</evidence>
<protein>
    <submittedName>
        <fullName evidence="1">Uncharacterized protein</fullName>
    </submittedName>
</protein>
<name>A0ABD5FWI6_BACFG</name>
<gene>
    <name evidence="1" type="ORF">BFGS077_001977</name>
</gene>
<dbReference type="Proteomes" id="UP001258434">
    <property type="component" value="Unassembled WGS sequence"/>
</dbReference>
<accession>A0ABD5FWI6</accession>
<comment type="caution">
    <text evidence="1">The sequence shown here is derived from an EMBL/GenBank/DDBJ whole genome shotgun (WGS) entry which is preliminary data.</text>
</comment>
<organism evidence="1 2">
    <name type="scientific">Bacteroides fragilis</name>
    <dbReference type="NCBI Taxonomy" id="817"/>
    <lineage>
        <taxon>Bacteria</taxon>
        <taxon>Pseudomonadati</taxon>
        <taxon>Bacteroidota</taxon>
        <taxon>Bacteroidia</taxon>
        <taxon>Bacteroidales</taxon>
        <taxon>Bacteroidaceae</taxon>
        <taxon>Bacteroides</taxon>
    </lineage>
</organism>
<reference evidence="1 2" key="2">
    <citation type="submission" date="2023-08" db="EMBL/GenBank/DDBJ databases">
        <authorList>
            <person name="Du M."/>
            <person name="Liu C."/>
            <person name="Liu S.-J."/>
        </authorList>
    </citation>
    <scope>NUCLEOTIDE SEQUENCE [LARGE SCALE GENOMIC DNA]</scope>
    <source>
        <strain evidence="1 2">GS077</strain>
    </source>
</reference>
<dbReference type="AlphaFoldDB" id="A0ABD5FWI6"/>
<sequence length="66" mass="7806">MILASHLHMPSYFLKTFTEYLVVWVFVQAQKARSLRCQAYWLLTSSGKLARDCEHIGQKHRTSCYR</sequence>